<comment type="cofactor">
    <cofactor evidence="1">
        <name>Ca(2+)</name>
        <dbReference type="ChEBI" id="CHEBI:29108"/>
    </cofactor>
</comment>
<keyword evidence="7" id="KW-1133">Transmembrane helix</keyword>
<dbReference type="PANTHER" id="PTHR45953:SF1">
    <property type="entry name" value="IDURONATE 2-SULFATASE"/>
    <property type="match status" value="1"/>
</dbReference>
<evidence type="ECO:0000256" key="2">
    <source>
        <dbReference type="ARBA" id="ARBA00008779"/>
    </source>
</evidence>
<organism evidence="9 10">
    <name type="scientific">Persicitalea jodogahamensis</name>
    <dbReference type="NCBI Taxonomy" id="402147"/>
    <lineage>
        <taxon>Bacteria</taxon>
        <taxon>Pseudomonadati</taxon>
        <taxon>Bacteroidota</taxon>
        <taxon>Cytophagia</taxon>
        <taxon>Cytophagales</taxon>
        <taxon>Spirosomataceae</taxon>
        <taxon>Persicitalea</taxon>
    </lineage>
</organism>
<dbReference type="InterPro" id="IPR017850">
    <property type="entry name" value="Alkaline_phosphatase_core_sf"/>
</dbReference>
<accession>A0A8J3D353</accession>
<keyword evidence="6" id="KW-0106">Calcium</keyword>
<keyword evidence="7" id="KW-0812">Transmembrane</keyword>
<dbReference type="AlphaFoldDB" id="A0A8J3D353"/>
<dbReference type="GO" id="GO:0046872">
    <property type="term" value="F:metal ion binding"/>
    <property type="evidence" value="ECO:0007669"/>
    <property type="project" value="UniProtKB-KW"/>
</dbReference>
<feature type="domain" description="Sulfatase N-terminal" evidence="8">
    <location>
        <begin position="56"/>
        <end position="403"/>
    </location>
</feature>
<name>A0A8J3D353_9BACT</name>
<evidence type="ECO:0000256" key="1">
    <source>
        <dbReference type="ARBA" id="ARBA00001913"/>
    </source>
</evidence>
<dbReference type="InterPro" id="IPR024607">
    <property type="entry name" value="Sulfatase_CS"/>
</dbReference>
<evidence type="ECO:0000256" key="3">
    <source>
        <dbReference type="ARBA" id="ARBA00022723"/>
    </source>
</evidence>
<evidence type="ECO:0000256" key="5">
    <source>
        <dbReference type="ARBA" id="ARBA00022801"/>
    </source>
</evidence>
<keyword evidence="3" id="KW-0479">Metal-binding</keyword>
<comment type="similarity">
    <text evidence="2">Belongs to the sulfatase family.</text>
</comment>
<sequence length="505" mass="56125">MSRARATAGVTLLLKPMKSFKKQFKSVISIAPAVAGGLIVVFLVSLKPRSEVPARPNVLFIAVDDLRPELGCYGDGLVKSPNIDRLAASGLLFERAYCQQAVCSPSRTSLLTGLRPDSTRVYDLTTHFRTTVPDVVTLPQHFKNNGYVTAWWGKLYHANLTDPISWTLQGEQMEPKSNWRAYATEASKQIAARHDGAGPAFERAELPDNAYPDGKIAEKAIETLRAIRDKPNAARPFFLAVGFYKPHLPFNAPKKYWDLYQRSDFKLPTRQTPPDDAPALASTGWGELRSYAGIPAQGPLPDEQAQELIHGYHACVSYTDAQIGKVLDELKRLGLEDNTIVVLWGDHGWKLGDYGQWCKHTNFEIDTRVPLMVRVPGMKTAGQKTRALVEMVDLYPFLCDAANLPKPAHLQGDSFAPLLAKPGLAWKESALSQYPRGNDTMGYSLRTDRYRFTKWVKSDGTVVAAELYDLKKDPNSTANVAQKNAYRTLLPKLEAQLAKKRQSAL</sequence>
<evidence type="ECO:0000313" key="9">
    <source>
        <dbReference type="EMBL" id="GHB65682.1"/>
    </source>
</evidence>
<keyword evidence="7" id="KW-0472">Membrane</keyword>
<dbReference type="InterPro" id="IPR000917">
    <property type="entry name" value="Sulfatase_N"/>
</dbReference>
<evidence type="ECO:0000256" key="6">
    <source>
        <dbReference type="ARBA" id="ARBA00022837"/>
    </source>
</evidence>
<evidence type="ECO:0000256" key="4">
    <source>
        <dbReference type="ARBA" id="ARBA00022729"/>
    </source>
</evidence>
<reference evidence="9 10" key="1">
    <citation type="journal article" date="2014" name="Int. J. Syst. Evol. Microbiol.">
        <title>Complete genome sequence of Corynebacterium casei LMG S-19264T (=DSM 44701T), isolated from a smear-ripened cheese.</title>
        <authorList>
            <consortium name="US DOE Joint Genome Institute (JGI-PGF)"/>
            <person name="Walter F."/>
            <person name="Albersmeier A."/>
            <person name="Kalinowski J."/>
            <person name="Ruckert C."/>
        </authorList>
    </citation>
    <scope>NUCLEOTIDE SEQUENCE [LARGE SCALE GENOMIC DNA]</scope>
    <source>
        <strain evidence="9 10">KCTC 12866</strain>
    </source>
</reference>
<gene>
    <name evidence="9" type="primary">betC</name>
    <name evidence="9" type="ORF">GCM10007390_19750</name>
</gene>
<feature type="transmembrane region" description="Helical" evidence="7">
    <location>
        <begin position="27"/>
        <end position="46"/>
    </location>
</feature>
<dbReference type="Proteomes" id="UP000598271">
    <property type="component" value="Unassembled WGS sequence"/>
</dbReference>
<dbReference type="GO" id="GO:0004423">
    <property type="term" value="F:iduronate-2-sulfatase activity"/>
    <property type="evidence" value="ECO:0007669"/>
    <property type="project" value="InterPro"/>
</dbReference>
<dbReference type="CDD" id="cd16030">
    <property type="entry name" value="iduronate-2-sulfatase"/>
    <property type="match status" value="1"/>
</dbReference>
<evidence type="ECO:0000259" key="8">
    <source>
        <dbReference type="Pfam" id="PF00884"/>
    </source>
</evidence>
<protein>
    <submittedName>
        <fullName evidence="9">Iduronate-2-sulfatase</fullName>
    </submittedName>
</protein>
<dbReference type="SUPFAM" id="SSF53649">
    <property type="entry name" value="Alkaline phosphatase-like"/>
    <property type="match status" value="1"/>
</dbReference>
<dbReference type="InterPro" id="IPR035874">
    <property type="entry name" value="IDS"/>
</dbReference>
<dbReference type="GO" id="GO:0005737">
    <property type="term" value="C:cytoplasm"/>
    <property type="evidence" value="ECO:0007669"/>
    <property type="project" value="TreeGrafter"/>
</dbReference>
<keyword evidence="10" id="KW-1185">Reference proteome</keyword>
<proteinExistence type="inferred from homology"/>
<dbReference type="PROSITE" id="PS00523">
    <property type="entry name" value="SULFATASE_1"/>
    <property type="match status" value="1"/>
</dbReference>
<comment type="caution">
    <text evidence="9">The sequence shown here is derived from an EMBL/GenBank/DDBJ whole genome shotgun (WGS) entry which is preliminary data.</text>
</comment>
<evidence type="ECO:0000313" key="10">
    <source>
        <dbReference type="Proteomes" id="UP000598271"/>
    </source>
</evidence>
<dbReference type="PANTHER" id="PTHR45953">
    <property type="entry name" value="IDURONATE 2-SULFATASE"/>
    <property type="match status" value="1"/>
</dbReference>
<dbReference type="Pfam" id="PF00884">
    <property type="entry name" value="Sulfatase"/>
    <property type="match status" value="1"/>
</dbReference>
<dbReference type="Gene3D" id="3.40.720.10">
    <property type="entry name" value="Alkaline Phosphatase, subunit A"/>
    <property type="match status" value="1"/>
</dbReference>
<keyword evidence="4" id="KW-0732">Signal</keyword>
<keyword evidence="5" id="KW-0378">Hydrolase</keyword>
<evidence type="ECO:0000256" key="7">
    <source>
        <dbReference type="SAM" id="Phobius"/>
    </source>
</evidence>
<dbReference type="EMBL" id="BMXF01000001">
    <property type="protein sequence ID" value="GHB65682.1"/>
    <property type="molecule type" value="Genomic_DNA"/>
</dbReference>